<dbReference type="Proteomes" id="UP000028549">
    <property type="component" value="Unassembled WGS sequence"/>
</dbReference>
<dbReference type="STRING" id="246786.GS18_0209130"/>
<reference evidence="1 2" key="1">
    <citation type="journal article" date="2005" name="Int. J. Syst. Evol. Microbiol.">
        <title>Bacillus cibi sp. nov., isolated from jeotgal, a traditional Korean fermented seafood.</title>
        <authorList>
            <person name="Yoon J.H."/>
            <person name="Lee C.H."/>
            <person name="Oh T.K."/>
        </authorList>
    </citation>
    <scope>NUCLEOTIDE SEQUENCE [LARGE SCALE GENOMIC DNA]</scope>
    <source>
        <strain evidence="1 2">DSM 16189</strain>
    </source>
</reference>
<comment type="caution">
    <text evidence="1">The sequence shown here is derived from an EMBL/GenBank/DDBJ whole genome shotgun (WGS) entry which is preliminary data.</text>
</comment>
<organism evidence="1 2">
    <name type="scientific">Metabacillus indicus</name>
    <name type="common">Bacillus indicus</name>
    <dbReference type="NCBI Taxonomy" id="246786"/>
    <lineage>
        <taxon>Bacteria</taxon>
        <taxon>Bacillati</taxon>
        <taxon>Bacillota</taxon>
        <taxon>Bacilli</taxon>
        <taxon>Bacillales</taxon>
        <taxon>Bacillaceae</taxon>
        <taxon>Metabacillus</taxon>
    </lineage>
</organism>
<evidence type="ECO:0000313" key="2">
    <source>
        <dbReference type="Proteomes" id="UP000028549"/>
    </source>
</evidence>
<dbReference type="AlphaFoldDB" id="A0A084H060"/>
<name>A0A084H060_METID</name>
<keyword evidence="2" id="KW-1185">Reference proteome</keyword>
<dbReference type="RefSeq" id="WP_029566007.1">
    <property type="nucleotide sequence ID" value="NZ_JNVC02000004.1"/>
</dbReference>
<evidence type="ECO:0000313" key="1">
    <source>
        <dbReference type="EMBL" id="KEZ52972.1"/>
    </source>
</evidence>
<protein>
    <recommendedName>
        <fullName evidence="3">DUF2533 domain-containing protein</fullName>
    </recommendedName>
</protein>
<evidence type="ECO:0008006" key="3">
    <source>
        <dbReference type="Google" id="ProtNLM"/>
    </source>
</evidence>
<accession>A0A084H060</accession>
<dbReference type="InterPro" id="IPR019688">
    <property type="entry name" value="DUF2533"/>
</dbReference>
<dbReference type="Pfam" id="PF10752">
    <property type="entry name" value="DUF2533"/>
    <property type="match status" value="1"/>
</dbReference>
<dbReference type="EMBL" id="JNVC02000004">
    <property type="protein sequence ID" value="KEZ52972.1"/>
    <property type="molecule type" value="Genomic_DNA"/>
</dbReference>
<gene>
    <name evidence="1" type="ORF">GS18_0209130</name>
</gene>
<sequence>MSNVHEAITAHSKKQNAIVTKFAALEEKREALIEKAVMQCRQSKPFSVNGINEVTAEINELAKQGIIPTRQHVTEEMVKEYVQRKFGQDSQ</sequence>
<dbReference type="OrthoDB" id="2679622at2"/>
<proteinExistence type="predicted"/>